<keyword evidence="1" id="KW-1185">Reference proteome</keyword>
<evidence type="ECO:0000313" key="2">
    <source>
        <dbReference type="WBParaSite" id="nRc.2.0.1.t41631-RA"/>
    </source>
</evidence>
<protein>
    <submittedName>
        <fullName evidence="2">Uncharacterized protein</fullName>
    </submittedName>
</protein>
<evidence type="ECO:0000313" key="1">
    <source>
        <dbReference type="Proteomes" id="UP000887565"/>
    </source>
</evidence>
<dbReference type="WBParaSite" id="nRc.2.0.1.t41631-RA">
    <property type="protein sequence ID" value="nRc.2.0.1.t41631-RA"/>
    <property type="gene ID" value="nRc.2.0.1.g41631"/>
</dbReference>
<dbReference type="AlphaFoldDB" id="A0A915KT23"/>
<dbReference type="Proteomes" id="UP000887565">
    <property type="component" value="Unplaced"/>
</dbReference>
<organism evidence="1 2">
    <name type="scientific">Romanomermis culicivorax</name>
    <name type="common">Nematode worm</name>
    <dbReference type="NCBI Taxonomy" id="13658"/>
    <lineage>
        <taxon>Eukaryota</taxon>
        <taxon>Metazoa</taxon>
        <taxon>Ecdysozoa</taxon>
        <taxon>Nematoda</taxon>
        <taxon>Enoplea</taxon>
        <taxon>Dorylaimia</taxon>
        <taxon>Mermithida</taxon>
        <taxon>Mermithoidea</taxon>
        <taxon>Mermithidae</taxon>
        <taxon>Romanomermis</taxon>
    </lineage>
</organism>
<reference evidence="2" key="1">
    <citation type="submission" date="2022-11" db="UniProtKB">
        <authorList>
            <consortium name="WormBaseParasite"/>
        </authorList>
    </citation>
    <scope>IDENTIFICATION</scope>
</reference>
<accession>A0A915KT23</accession>
<name>A0A915KT23_ROMCU</name>
<sequence length="75" mass="8326">YSALGHGFKGCTRVQGTTRSRYSNREQFGAGAQLTLVRGRWYKCSSGDGDAGSLTEKEGTHLEKWTQCQRLTVIK</sequence>
<proteinExistence type="predicted"/>